<dbReference type="GO" id="GO:0006412">
    <property type="term" value="P:translation"/>
    <property type="evidence" value="ECO:0007669"/>
    <property type="project" value="UniProtKB-UniRule"/>
</dbReference>
<dbReference type="PANTHER" id="PTHR13501:SF8">
    <property type="entry name" value="LARGE RIBOSOMAL SUBUNIT PROTEIN UL22M"/>
    <property type="match status" value="1"/>
</dbReference>
<evidence type="ECO:0000256" key="7">
    <source>
        <dbReference type="HAMAP-Rule" id="MF_01331"/>
    </source>
</evidence>
<protein>
    <recommendedName>
        <fullName evidence="6 7">Large ribosomal subunit protein uL22c</fullName>
    </recommendedName>
</protein>
<evidence type="ECO:0000256" key="1">
    <source>
        <dbReference type="ARBA" id="ARBA00009451"/>
    </source>
</evidence>
<dbReference type="PANTHER" id="PTHR13501">
    <property type="entry name" value="CHLOROPLAST 50S RIBOSOMAL PROTEIN L22-RELATED"/>
    <property type="match status" value="1"/>
</dbReference>
<keyword evidence="5 7" id="KW-0687">Ribonucleoprotein</keyword>
<evidence type="ECO:0000256" key="6">
    <source>
        <dbReference type="ARBA" id="ARBA00035285"/>
    </source>
</evidence>
<keyword evidence="2 7" id="KW-0699">rRNA-binding</keyword>
<keyword evidence="10" id="KW-0150">Chloroplast</keyword>
<dbReference type="InterPro" id="IPR001063">
    <property type="entry name" value="Ribosomal_uL22"/>
</dbReference>
<keyword evidence="4 7" id="KW-0689">Ribosomal protein</keyword>
<proteinExistence type="inferred from homology"/>
<evidence type="ECO:0000256" key="8">
    <source>
        <dbReference type="RuleBase" id="RU004005"/>
    </source>
</evidence>
<comment type="function">
    <text evidence="7 9">This protein binds specifically to 23S rRNA.</text>
</comment>
<dbReference type="GO" id="GO:0009507">
    <property type="term" value="C:chloroplast"/>
    <property type="evidence" value="ECO:0007669"/>
    <property type="project" value="UniProtKB-SubCell"/>
</dbReference>
<dbReference type="GO" id="GO:0019843">
    <property type="term" value="F:rRNA binding"/>
    <property type="evidence" value="ECO:0007669"/>
    <property type="project" value="UniProtKB-UniRule"/>
</dbReference>
<dbReference type="InterPro" id="IPR036394">
    <property type="entry name" value="Ribosomal_uL22_sf"/>
</dbReference>
<dbReference type="AlphaFoldDB" id="A0A0G3VS78"/>
<dbReference type="EMBL" id="KP686076">
    <property type="protein sequence ID" value="AKL82369.1"/>
    <property type="molecule type" value="Genomic_DNA"/>
</dbReference>
<comment type="subunit">
    <text evidence="7">Part of the 50S ribosomal subunit.</text>
</comment>
<sequence length="113" mass="12834">MEQKKPLESSASIKYVRISPFKVRRILNQIKGRSAKEALMILKFMPYKPSTLIFKLLKSAVSNSIKNYDEDANVLRVLEARADAGPILKRLCPHAQGRGFPIKKRTCHITIIV</sequence>
<gene>
    <name evidence="7 10" type="primary">rpl22</name>
</gene>
<evidence type="ECO:0000256" key="9">
    <source>
        <dbReference type="RuleBase" id="RU004009"/>
    </source>
</evidence>
<comment type="similarity">
    <text evidence="1 7 8">Belongs to the universal ribosomal protein uL22 family.</text>
</comment>
<evidence type="ECO:0000256" key="3">
    <source>
        <dbReference type="ARBA" id="ARBA00022884"/>
    </source>
</evidence>
<evidence type="ECO:0000256" key="5">
    <source>
        <dbReference type="ARBA" id="ARBA00023274"/>
    </source>
</evidence>
<dbReference type="SUPFAM" id="SSF54843">
    <property type="entry name" value="Ribosomal protein L22"/>
    <property type="match status" value="1"/>
</dbReference>
<dbReference type="PROSITE" id="PS00464">
    <property type="entry name" value="RIBOSOMAL_L22"/>
    <property type="match status" value="1"/>
</dbReference>
<dbReference type="InterPro" id="IPR018260">
    <property type="entry name" value="Ribosomal_uL22_CS"/>
</dbReference>
<organism evidence="10">
    <name type="scientific">Euglena gracilis var. bacillaris</name>
    <dbReference type="NCBI Taxonomy" id="158060"/>
    <lineage>
        <taxon>Eukaryota</taxon>
        <taxon>Discoba</taxon>
        <taxon>Euglenozoa</taxon>
        <taxon>Euglenida</taxon>
        <taxon>Spirocuta</taxon>
        <taxon>Euglenophyceae</taxon>
        <taxon>Euglenales</taxon>
        <taxon>Euglenaceae</taxon>
        <taxon>Euglena</taxon>
    </lineage>
</organism>
<geneLocation type="chloroplast" evidence="10"/>
<keyword evidence="10" id="KW-0934">Plastid</keyword>
<evidence type="ECO:0000256" key="2">
    <source>
        <dbReference type="ARBA" id="ARBA00022730"/>
    </source>
</evidence>
<dbReference type="GO" id="GO:0003735">
    <property type="term" value="F:structural constituent of ribosome"/>
    <property type="evidence" value="ECO:0007669"/>
    <property type="project" value="InterPro"/>
</dbReference>
<dbReference type="NCBIfam" id="TIGR01044">
    <property type="entry name" value="rplV_bact"/>
    <property type="match status" value="1"/>
</dbReference>
<dbReference type="GO" id="GO:0015934">
    <property type="term" value="C:large ribosomal subunit"/>
    <property type="evidence" value="ECO:0007669"/>
    <property type="project" value="InterPro"/>
</dbReference>
<reference evidence="10" key="1">
    <citation type="journal article" date="2015" name="J. Eukaryot. Microbiol.">
        <title>Chloroplast Genome Evolution in the Euglenaceae.</title>
        <authorList>
            <person name="Bennett M.S."/>
            <person name="Triemer R.E."/>
        </authorList>
    </citation>
    <scope>NUCLEOTIDE SEQUENCE</scope>
    <source>
        <strain evidence="10">SAG 1224-5/15</strain>
    </source>
</reference>
<accession>A0A0G3VS78</accession>
<dbReference type="InterPro" id="IPR005727">
    <property type="entry name" value="Ribosomal_uL22_bac/chlpt-type"/>
</dbReference>
<dbReference type="CDD" id="cd00336">
    <property type="entry name" value="Ribosomal_L22"/>
    <property type="match status" value="1"/>
</dbReference>
<comment type="subcellular location">
    <subcellularLocation>
        <location evidence="7 9">Plastid</location>
        <location evidence="7 9">Chloroplast</location>
    </subcellularLocation>
</comment>
<dbReference type="HAMAP" id="MF_01331_B">
    <property type="entry name" value="Ribosomal_uL22_B"/>
    <property type="match status" value="1"/>
</dbReference>
<evidence type="ECO:0000313" key="10">
    <source>
        <dbReference type="EMBL" id="AKL82369.1"/>
    </source>
</evidence>
<dbReference type="Pfam" id="PF00237">
    <property type="entry name" value="Ribosomal_L22"/>
    <property type="match status" value="1"/>
</dbReference>
<keyword evidence="3 7" id="KW-0694">RNA-binding</keyword>
<dbReference type="Gene3D" id="3.90.470.10">
    <property type="entry name" value="Ribosomal protein L22/L17"/>
    <property type="match status" value="1"/>
</dbReference>
<dbReference type="InterPro" id="IPR047867">
    <property type="entry name" value="Ribosomal_uL22_bac/org-type"/>
</dbReference>
<name>A0A0G3VS78_EUGGR</name>
<evidence type="ECO:0000256" key="4">
    <source>
        <dbReference type="ARBA" id="ARBA00022980"/>
    </source>
</evidence>
<comment type="function">
    <text evidence="7 9">The globular domain of the protein is located near the polypeptide exit tunnel on the outside of the subunit, while an extended beta-hairpin is found that lines the wall of the exit tunnel in the center of the 70S ribosome.</text>
</comment>